<evidence type="ECO:0000256" key="1">
    <source>
        <dbReference type="ARBA" id="ARBA00007637"/>
    </source>
</evidence>
<feature type="domain" description="NAD-dependent epimerase/dehydratase" evidence="2">
    <location>
        <begin position="5"/>
        <end position="238"/>
    </location>
</feature>
<evidence type="ECO:0000259" key="2">
    <source>
        <dbReference type="Pfam" id="PF01370"/>
    </source>
</evidence>
<protein>
    <submittedName>
        <fullName evidence="3">UDP-glucose 4-epimerase GalE1</fullName>
    </submittedName>
</protein>
<dbReference type="SUPFAM" id="SSF51735">
    <property type="entry name" value="NAD(P)-binding Rossmann-fold domains"/>
    <property type="match status" value="1"/>
</dbReference>
<comment type="similarity">
    <text evidence="1">Belongs to the NAD(P)-dependent epimerase/dehydratase family.</text>
</comment>
<proteinExistence type="inferred from homology"/>
<evidence type="ECO:0000313" key="4">
    <source>
        <dbReference type="Proteomes" id="UP001162891"/>
    </source>
</evidence>
<accession>A0ABN6N0N5</accession>
<reference evidence="4" key="1">
    <citation type="journal article" date="2022" name="Int. J. Syst. Evol. Microbiol.">
        <title>Anaeromyxobacter oryzae sp. nov., Anaeromyxobacter diazotrophicus sp. nov. and Anaeromyxobacter paludicola sp. nov., isolated from paddy soils.</title>
        <authorList>
            <person name="Itoh H."/>
            <person name="Xu Z."/>
            <person name="Mise K."/>
            <person name="Masuda Y."/>
            <person name="Ushijima N."/>
            <person name="Hayakawa C."/>
            <person name="Shiratori Y."/>
            <person name="Senoo K."/>
        </authorList>
    </citation>
    <scope>NUCLEOTIDE SEQUENCE [LARGE SCALE GENOMIC DNA]</scope>
    <source>
        <strain evidence="4">Red232</strain>
    </source>
</reference>
<gene>
    <name evidence="3" type="ORF">AMOR_57800</name>
</gene>
<sequence>MARRILITGGAGFIGSTIADRFLDAGWEVAILDDLSTGKRENVPAGARFYPVDVRSAAAIEAVKKERPQVICHQAAQIDVRRSMADPRFDADVNVGGLLNVMQAAVEARSVEHVVFASSGGATYGDTDVIPTPEEHPQRPVSHYGAAKAASEIYLGVYRANFGIPFTALRYANVYGPRQDPHGEAGVVAIFCGRLLEGRDCTIYGDGKQTRDYVFVGDVARANLLAAEKRFDGPINVGTGVETDVNALYDHLARAAGTSRPPEYGPARLGEQKRSCISPAAAARAIGWRPEVPLADGLARTFEWFKARRGG</sequence>
<dbReference type="InterPro" id="IPR036291">
    <property type="entry name" value="NAD(P)-bd_dom_sf"/>
</dbReference>
<evidence type="ECO:0000313" key="3">
    <source>
        <dbReference type="EMBL" id="BDG06784.1"/>
    </source>
</evidence>
<name>A0ABN6N0N5_9BACT</name>
<dbReference type="EMBL" id="AP025591">
    <property type="protein sequence ID" value="BDG06784.1"/>
    <property type="molecule type" value="Genomic_DNA"/>
</dbReference>
<dbReference type="RefSeq" id="WP_248357259.1">
    <property type="nucleotide sequence ID" value="NZ_AP025591.1"/>
</dbReference>
<keyword evidence="4" id="KW-1185">Reference proteome</keyword>
<dbReference type="Gene3D" id="3.40.50.720">
    <property type="entry name" value="NAD(P)-binding Rossmann-like Domain"/>
    <property type="match status" value="1"/>
</dbReference>
<dbReference type="PANTHER" id="PTHR43000">
    <property type="entry name" value="DTDP-D-GLUCOSE 4,6-DEHYDRATASE-RELATED"/>
    <property type="match status" value="1"/>
</dbReference>
<dbReference type="Pfam" id="PF01370">
    <property type="entry name" value="Epimerase"/>
    <property type="match status" value="1"/>
</dbReference>
<dbReference type="Gene3D" id="3.90.25.10">
    <property type="entry name" value="UDP-galactose 4-epimerase, domain 1"/>
    <property type="match status" value="1"/>
</dbReference>
<organism evidence="3 4">
    <name type="scientific">Anaeromyxobacter oryzae</name>
    <dbReference type="NCBI Taxonomy" id="2918170"/>
    <lineage>
        <taxon>Bacteria</taxon>
        <taxon>Pseudomonadati</taxon>
        <taxon>Myxococcota</taxon>
        <taxon>Myxococcia</taxon>
        <taxon>Myxococcales</taxon>
        <taxon>Cystobacterineae</taxon>
        <taxon>Anaeromyxobacteraceae</taxon>
        <taxon>Anaeromyxobacter</taxon>
    </lineage>
</organism>
<dbReference type="Proteomes" id="UP001162891">
    <property type="component" value="Chromosome"/>
</dbReference>
<dbReference type="InterPro" id="IPR001509">
    <property type="entry name" value="Epimerase_deHydtase"/>
</dbReference>